<accession>A0AAV9DUI7</accession>
<dbReference type="InterPro" id="IPR036322">
    <property type="entry name" value="WD40_repeat_dom_sf"/>
</dbReference>
<dbReference type="PROSITE" id="PS50294">
    <property type="entry name" value="WD_REPEATS_REGION"/>
    <property type="match status" value="1"/>
</dbReference>
<keyword evidence="4" id="KW-0863">Zinc-finger</keyword>
<evidence type="ECO:0000313" key="8">
    <source>
        <dbReference type="Proteomes" id="UP001180020"/>
    </source>
</evidence>
<dbReference type="AlphaFoldDB" id="A0AAV9DUI7"/>
<dbReference type="SMART" id="SM00320">
    <property type="entry name" value="WD40"/>
    <property type="match status" value="6"/>
</dbReference>
<feature type="repeat" description="WD" evidence="3">
    <location>
        <begin position="51"/>
        <end position="92"/>
    </location>
</feature>
<dbReference type="Proteomes" id="UP001180020">
    <property type="component" value="Unassembled WGS sequence"/>
</dbReference>
<keyword evidence="4" id="KW-0862">Zinc</keyword>
<dbReference type="InterPro" id="IPR015943">
    <property type="entry name" value="WD40/YVTN_repeat-like_dom_sf"/>
</dbReference>
<evidence type="ECO:0000313" key="7">
    <source>
        <dbReference type="EMBL" id="KAK1303682.1"/>
    </source>
</evidence>
<dbReference type="PANTHER" id="PTHR15574">
    <property type="entry name" value="WD REPEAT DOMAIN-CONTAINING FAMILY"/>
    <property type="match status" value="1"/>
</dbReference>
<dbReference type="PANTHER" id="PTHR15574:SF21">
    <property type="entry name" value="DDB1- AND CUL4-ASSOCIATED FACTOR 8"/>
    <property type="match status" value="1"/>
</dbReference>
<dbReference type="Pfam" id="PF00400">
    <property type="entry name" value="WD40"/>
    <property type="match status" value="3"/>
</dbReference>
<dbReference type="Pfam" id="PF05180">
    <property type="entry name" value="zf-DNL"/>
    <property type="match status" value="1"/>
</dbReference>
<evidence type="ECO:0000256" key="2">
    <source>
        <dbReference type="ARBA" id="ARBA00022737"/>
    </source>
</evidence>
<sequence length="641" mass="70253">MRRISKRNLMAGRGIVDIWKREVGVLPPRAFAHRVAASKGLVLRLGIHRKLDKHRGCVNTVSFNANGDILVSGSDDKMVKLWNWNTGVVRLSFDSGHTSNVFQARIMPYTDDATIVTCAADGEVRYALIREGGKVDTTLLAVHEGRAHKLAIEPGSPHIFYSCAEDGLVQHFDLRTQSATQLFSCHSFGIKSSYMPIVNLNAIAIDQRHPNFFVIGGSDEYARLYDIRKCKRNGSANHDLPVDCFCPSPLIGDKYVGITGVSFSDQSELLVSYNNENIYLFPRGPGLGPDPVPPSPKSSNVEAGNSLDTGTSIPAAMDADENPGPQVYVGHRNAETVKGVGFFGPSCEYVVSGSDCGNIFIWEKKGGELLRVMEADKRVVNCIEPHPHITLLASSGIENDIKIWTPNAREPAPPVNIEELKLKQRRRGRLCRFALSEDMLRQVFVMRRQHGDDSMDAEMTYFLGLADDDSSSDDSDKSDGPDLSDSEETKIVPFFKDRVSLSPLSKDAAMGLVLSAAAGRGWTTGSGMEGPSIPAVGSGGADQQVSTFPWSLFTKSPRRRMRVAFTCNVCGQRTTRAINPHAYTDGTVFVQCCGCNVFHKLVDNLNLFHDMKCYVDPSFNPEGGFGKFFGDDGEGNGFRLL</sequence>
<protein>
    <recommendedName>
        <fullName evidence="6">DNL-type domain-containing protein</fullName>
    </recommendedName>
</protein>
<keyword evidence="2" id="KW-0677">Repeat</keyword>
<dbReference type="Gene3D" id="2.130.10.10">
    <property type="entry name" value="YVTN repeat-like/Quinoprotein amine dehydrogenase"/>
    <property type="match status" value="1"/>
</dbReference>
<dbReference type="InterPro" id="IPR001680">
    <property type="entry name" value="WD40_rpt"/>
</dbReference>
<dbReference type="PROSITE" id="PS51501">
    <property type="entry name" value="ZF_DNL"/>
    <property type="match status" value="1"/>
</dbReference>
<reference evidence="7" key="2">
    <citation type="submission" date="2023-06" db="EMBL/GenBank/DDBJ databases">
        <authorList>
            <person name="Ma L."/>
            <person name="Liu K.-W."/>
            <person name="Li Z."/>
            <person name="Hsiao Y.-Y."/>
            <person name="Qi Y."/>
            <person name="Fu T."/>
            <person name="Tang G."/>
            <person name="Zhang D."/>
            <person name="Sun W.-H."/>
            <person name="Liu D.-K."/>
            <person name="Li Y."/>
            <person name="Chen G.-Z."/>
            <person name="Liu X.-D."/>
            <person name="Liao X.-Y."/>
            <person name="Jiang Y.-T."/>
            <person name="Yu X."/>
            <person name="Hao Y."/>
            <person name="Huang J."/>
            <person name="Zhao X.-W."/>
            <person name="Ke S."/>
            <person name="Chen Y.-Y."/>
            <person name="Wu W.-L."/>
            <person name="Hsu J.-L."/>
            <person name="Lin Y.-F."/>
            <person name="Huang M.-D."/>
            <person name="Li C.-Y."/>
            <person name="Huang L."/>
            <person name="Wang Z.-W."/>
            <person name="Zhao X."/>
            <person name="Zhong W.-Y."/>
            <person name="Peng D.-H."/>
            <person name="Ahmad S."/>
            <person name="Lan S."/>
            <person name="Zhang J.-S."/>
            <person name="Tsai W.-C."/>
            <person name="Van De Peer Y."/>
            <person name="Liu Z.-J."/>
        </authorList>
    </citation>
    <scope>NUCLEOTIDE SEQUENCE</scope>
    <source>
        <strain evidence="7">CP</strain>
        <tissue evidence="7">Leaves</tissue>
    </source>
</reference>
<name>A0AAV9DUI7_ACOCL</name>
<feature type="region of interest" description="Disordered" evidence="5">
    <location>
        <begin position="284"/>
        <end position="323"/>
    </location>
</feature>
<dbReference type="SUPFAM" id="SSF50978">
    <property type="entry name" value="WD40 repeat-like"/>
    <property type="match status" value="1"/>
</dbReference>
<dbReference type="GO" id="GO:0005737">
    <property type="term" value="C:cytoplasm"/>
    <property type="evidence" value="ECO:0007669"/>
    <property type="project" value="TreeGrafter"/>
</dbReference>
<dbReference type="InterPro" id="IPR045151">
    <property type="entry name" value="DCAF8"/>
</dbReference>
<gene>
    <name evidence="7" type="ORF">QJS10_CPB11g02068</name>
</gene>
<dbReference type="GO" id="GO:0008270">
    <property type="term" value="F:zinc ion binding"/>
    <property type="evidence" value="ECO:0007669"/>
    <property type="project" value="UniProtKB-KW"/>
</dbReference>
<evidence type="ECO:0000259" key="6">
    <source>
        <dbReference type="PROSITE" id="PS51501"/>
    </source>
</evidence>
<feature type="compositionally biased region" description="Polar residues" evidence="5">
    <location>
        <begin position="300"/>
        <end position="312"/>
    </location>
</feature>
<feature type="domain" description="DNL-type" evidence="6">
    <location>
        <begin position="556"/>
        <end position="641"/>
    </location>
</feature>
<reference evidence="7" key="1">
    <citation type="journal article" date="2023" name="Nat. Commun.">
        <title>Diploid and tetraploid genomes of Acorus and the evolution of monocots.</title>
        <authorList>
            <person name="Ma L."/>
            <person name="Liu K.W."/>
            <person name="Li Z."/>
            <person name="Hsiao Y.Y."/>
            <person name="Qi Y."/>
            <person name="Fu T."/>
            <person name="Tang G.D."/>
            <person name="Zhang D."/>
            <person name="Sun W.H."/>
            <person name="Liu D.K."/>
            <person name="Li Y."/>
            <person name="Chen G.Z."/>
            <person name="Liu X.D."/>
            <person name="Liao X.Y."/>
            <person name="Jiang Y.T."/>
            <person name="Yu X."/>
            <person name="Hao Y."/>
            <person name="Huang J."/>
            <person name="Zhao X.W."/>
            <person name="Ke S."/>
            <person name="Chen Y.Y."/>
            <person name="Wu W.L."/>
            <person name="Hsu J.L."/>
            <person name="Lin Y.F."/>
            <person name="Huang M.D."/>
            <person name="Li C.Y."/>
            <person name="Huang L."/>
            <person name="Wang Z.W."/>
            <person name="Zhao X."/>
            <person name="Zhong W.Y."/>
            <person name="Peng D.H."/>
            <person name="Ahmad S."/>
            <person name="Lan S."/>
            <person name="Zhang J.S."/>
            <person name="Tsai W.C."/>
            <person name="Van de Peer Y."/>
            <person name="Liu Z.J."/>
        </authorList>
    </citation>
    <scope>NUCLEOTIDE SEQUENCE</scope>
    <source>
        <strain evidence="7">CP</strain>
    </source>
</reference>
<comment type="caution">
    <text evidence="7">The sequence shown here is derived from an EMBL/GenBank/DDBJ whole genome shotgun (WGS) entry which is preliminary data.</text>
</comment>
<dbReference type="PROSITE" id="PS50082">
    <property type="entry name" value="WD_REPEATS_2"/>
    <property type="match status" value="1"/>
</dbReference>
<evidence type="ECO:0000256" key="5">
    <source>
        <dbReference type="SAM" id="MobiDB-lite"/>
    </source>
</evidence>
<feature type="region of interest" description="Disordered" evidence="5">
    <location>
        <begin position="467"/>
        <end position="487"/>
    </location>
</feature>
<evidence type="ECO:0000256" key="1">
    <source>
        <dbReference type="ARBA" id="ARBA00022574"/>
    </source>
</evidence>
<proteinExistence type="predicted"/>
<dbReference type="InterPro" id="IPR007853">
    <property type="entry name" value="Znf_DNL-typ"/>
</dbReference>
<evidence type="ECO:0000256" key="4">
    <source>
        <dbReference type="PROSITE-ProRule" id="PRU00834"/>
    </source>
</evidence>
<keyword evidence="8" id="KW-1185">Reference proteome</keyword>
<organism evidence="7 8">
    <name type="scientific">Acorus calamus</name>
    <name type="common">Sweet flag</name>
    <dbReference type="NCBI Taxonomy" id="4465"/>
    <lineage>
        <taxon>Eukaryota</taxon>
        <taxon>Viridiplantae</taxon>
        <taxon>Streptophyta</taxon>
        <taxon>Embryophyta</taxon>
        <taxon>Tracheophyta</taxon>
        <taxon>Spermatophyta</taxon>
        <taxon>Magnoliopsida</taxon>
        <taxon>Liliopsida</taxon>
        <taxon>Acoraceae</taxon>
        <taxon>Acorus</taxon>
    </lineage>
</organism>
<keyword evidence="4" id="KW-0479">Metal-binding</keyword>
<evidence type="ECO:0000256" key="3">
    <source>
        <dbReference type="PROSITE-ProRule" id="PRU00221"/>
    </source>
</evidence>
<keyword evidence="1 3" id="KW-0853">WD repeat</keyword>
<dbReference type="GO" id="GO:0080008">
    <property type="term" value="C:Cul4-RING E3 ubiquitin ligase complex"/>
    <property type="evidence" value="ECO:0007669"/>
    <property type="project" value="TreeGrafter"/>
</dbReference>
<dbReference type="EMBL" id="JAUJYO010000011">
    <property type="protein sequence ID" value="KAK1303682.1"/>
    <property type="molecule type" value="Genomic_DNA"/>
</dbReference>